<protein>
    <submittedName>
        <fullName evidence="1">Uncharacterized protein</fullName>
    </submittedName>
</protein>
<keyword evidence="2" id="KW-1185">Reference proteome</keyword>
<gene>
    <name evidence="1" type="ORF">RSE6_12265</name>
</gene>
<dbReference type="Proteomes" id="UP000177625">
    <property type="component" value="Unassembled WGS sequence"/>
</dbReference>
<evidence type="ECO:0000313" key="2">
    <source>
        <dbReference type="Proteomes" id="UP000177625"/>
    </source>
</evidence>
<name>A0A1E1MPY5_RHYSE</name>
<dbReference type="AlphaFoldDB" id="A0A1E1MPY5"/>
<evidence type="ECO:0000313" key="1">
    <source>
        <dbReference type="EMBL" id="CZT51160.1"/>
    </source>
</evidence>
<reference evidence="2" key="1">
    <citation type="submission" date="2016-03" db="EMBL/GenBank/DDBJ databases">
        <authorList>
            <person name="Guldener U."/>
        </authorList>
    </citation>
    <scope>NUCLEOTIDE SEQUENCE [LARGE SCALE GENOMIC DNA]</scope>
</reference>
<proteinExistence type="predicted"/>
<dbReference type="EMBL" id="FJVC01000478">
    <property type="protein sequence ID" value="CZT51160.1"/>
    <property type="molecule type" value="Genomic_DNA"/>
</dbReference>
<organism evidence="1 2">
    <name type="scientific">Rhynchosporium secalis</name>
    <name type="common">Barley scald fungus</name>
    <dbReference type="NCBI Taxonomy" id="38038"/>
    <lineage>
        <taxon>Eukaryota</taxon>
        <taxon>Fungi</taxon>
        <taxon>Dikarya</taxon>
        <taxon>Ascomycota</taxon>
        <taxon>Pezizomycotina</taxon>
        <taxon>Leotiomycetes</taxon>
        <taxon>Helotiales</taxon>
        <taxon>Ploettnerulaceae</taxon>
        <taxon>Rhynchosporium</taxon>
    </lineage>
</organism>
<sequence>MKLWLGHPIHTGYKSGLYCPYHELLRYSRPSERISQGIAPPVWTSPPYTHDQMPSTLKT</sequence>
<accession>A0A1E1MPY5</accession>